<feature type="region of interest" description="Disordered" evidence="1">
    <location>
        <begin position="81"/>
        <end position="105"/>
    </location>
</feature>
<dbReference type="EMBL" id="QGKX02000004">
    <property type="protein sequence ID" value="KAF3603858.1"/>
    <property type="molecule type" value="Genomic_DNA"/>
</dbReference>
<evidence type="ECO:0000313" key="3">
    <source>
        <dbReference type="Proteomes" id="UP000712600"/>
    </source>
</evidence>
<comment type="caution">
    <text evidence="2">The sequence shown here is derived from an EMBL/GenBank/DDBJ whole genome shotgun (WGS) entry which is preliminary data.</text>
</comment>
<dbReference type="AlphaFoldDB" id="A0A8S9SSS3"/>
<name>A0A8S9SSS3_BRACR</name>
<feature type="compositionally biased region" description="Basic and acidic residues" evidence="1">
    <location>
        <begin position="84"/>
        <end position="94"/>
    </location>
</feature>
<evidence type="ECO:0000256" key="1">
    <source>
        <dbReference type="SAM" id="MobiDB-lite"/>
    </source>
</evidence>
<dbReference type="Proteomes" id="UP000712600">
    <property type="component" value="Unassembled WGS sequence"/>
</dbReference>
<protein>
    <submittedName>
        <fullName evidence="2">Uncharacterized protein</fullName>
    </submittedName>
</protein>
<organism evidence="2 3">
    <name type="scientific">Brassica cretica</name>
    <name type="common">Mustard</name>
    <dbReference type="NCBI Taxonomy" id="69181"/>
    <lineage>
        <taxon>Eukaryota</taxon>
        <taxon>Viridiplantae</taxon>
        <taxon>Streptophyta</taxon>
        <taxon>Embryophyta</taxon>
        <taxon>Tracheophyta</taxon>
        <taxon>Spermatophyta</taxon>
        <taxon>Magnoliopsida</taxon>
        <taxon>eudicotyledons</taxon>
        <taxon>Gunneridae</taxon>
        <taxon>Pentapetalae</taxon>
        <taxon>rosids</taxon>
        <taxon>malvids</taxon>
        <taxon>Brassicales</taxon>
        <taxon>Brassicaceae</taxon>
        <taxon>Brassiceae</taxon>
        <taxon>Brassica</taxon>
    </lineage>
</organism>
<accession>A0A8S9SSS3</accession>
<reference evidence="2" key="1">
    <citation type="submission" date="2019-12" db="EMBL/GenBank/DDBJ databases">
        <title>Genome sequencing and annotation of Brassica cretica.</title>
        <authorList>
            <person name="Studholme D.J."/>
            <person name="Sarris P."/>
        </authorList>
    </citation>
    <scope>NUCLEOTIDE SEQUENCE</scope>
    <source>
        <strain evidence="2">PFS-109/04</strain>
        <tissue evidence="2">Leaf</tissue>
    </source>
</reference>
<proteinExistence type="predicted"/>
<sequence length="105" mass="12231">MEGSLRFCLDLGFIQKSKKTRNEERERATGMTVRIRPSRIVLRLGGGGLVKTRSRESRVYSRLVVVNFISDTAFLRRRLQTKSRSNETGEDKTFSRIHRGWKTTR</sequence>
<gene>
    <name evidence="2" type="ORF">F2Q69_00037995</name>
</gene>
<evidence type="ECO:0000313" key="2">
    <source>
        <dbReference type="EMBL" id="KAF3603858.1"/>
    </source>
</evidence>
<feature type="compositionally biased region" description="Basic residues" evidence="1">
    <location>
        <begin position="95"/>
        <end position="105"/>
    </location>
</feature>